<keyword evidence="3 11" id="KW-0808">Transferase</keyword>
<dbReference type="SUPFAM" id="SSF52402">
    <property type="entry name" value="Adenine nucleotide alpha hydrolases-like"/>
    <property type="match status" value="1"/>
</dbReference>
<dbReference type="GO" id="GO:0000049">
    <property type="term" value="F:tRNA binding"/>
    <property type="evidence" value="ECO:0007669"/>
    <property type="project" value="UniProtKB-KW"/>
</dbReference>
<keyword evidence="14" id="KW-1185">Reference proteome</keyword>
<dbReference type="PROSITE" id="PS50206">
    <property type="entry name" value="RHODANESE_3"/>
    <property type="match status" value="1"/>
</dbReference>
<feature type="region of interest" description="Interaction with tRNA" evidence="11">
    <location>
        <begin position="152"/>
        <end position="154"/>
    </location>
</feature>
<dbReference type="Pfam" id="PF03054">
    <property type="entry name" value="tRNA_Me_trans"/>
    <property type="match status" value="1"/>
</dbReference>
<evidence type="ECO:0000259" key="12">
    <source>
        <dbReference type="PROSITE" id="PS50206"/>
    </source>
</evidence>
<evidence type="ECO:0000256" key="1">
    <source>
        <dbReference type="ARBA" id="ARBA00022490"/>
    </source>
</evidence>
<name>C0C3X6_9FIRM</name>
<dbReference type="HAMAP" id="MF_00144">
    <property type="entry name" value="tRNA_thiouridyl_MnmA"/>
    <property type="match status" value="1"/>
</dbReference>
<dbReference type="FunFam" id="2.30.30.280:FF:000001">
    <property type="entry name" value="tRNA-specific 2-thiouridylase MnmA"/>
    <property type="match status" value="1"/>
</dbReference>
<keyword evidence="13" id="KW-0489">Methyltransferase</keyword>
<feature type="site" description="Interaction with tRNA" evidence="11">
    <location>
        <position position="341"/>
    </location>
</feature>
<dbReference type="InterPro" id="IPR014729">
    <property type="entry name" value="Rossmann-like_a/b/a_fold"/>
</dbReference>
<dbReference type="Proteomes" id="UP000004893">
    <property type="component" value="Unassembled WGS sequence"/>
</dbReference>
<keyword evidence="1 11" id="KW-0963">Cytoplasm</keyword>
<dbReference type="EC" id="2.8.1.13" evidence="11"/>
<dbReference type="OrthoDB" id="9800696at2"/>
<dbReference type="Pfam" id="PF20258">
    <property type="entry name" value="tRNA_Me_trans_C"/>
    <property type="match status" value="1"/>
</dbReference>
<dbReference type="GO" id="GO:0032259">
    <property type="term" value="P:methylation"/>
    <property type="evidence" value="ECO:0007669"/>
    <property type="project" value="UniProtKB-KW"/>
</dbReference>
<keyword evidence="6 11" id="KW-0067">ATP-binding</keyword>
<feature type="binding site" evidence="11">
    <location>
        <position position="35"/>
    </location>
    <ligand>
        <name>ATP</name>
        <dbReference type="ChEBI" id="CHEBI:30616"/>
    </ligand>
</feature>
<dbReference type="STRING" id="553973.CLOHYLEM_06788"/>
<proteinExistence type="inferred from homology"/>
<dbReference type="GO" id="GO:0005737">
    <property type="term" value="C:cytoplasm"/>
    <property type="evidence" value="ECO:0007669"/>
    <property type="project" value="UniProtKB-SubCell"/>
</dbReference>
<dbReference type="PANTHER" id="PTHR11933">
    <property type="entry name" value="TRNA 5-METHYLAMINOMETHYL-2-THIOURIDYLATE -METHYLTRANSFERASE"/>
    <property type="match status" value="1"/>
</dbReference>
<evidence type="ECO:0000256" key="6">
    <source>
        <dbReference type="ARBA" id="ARBA00022840"/>
    </source>
</evidence>
<reference evidence="13" key="1">
    <citation type="submission" date="2009-02" db="EMBL/GenBank/DDBJ databases">
        <authorList>
            <person name="Fulton L."/>
            <person name="Clifton S."/>
            <person name="Fulton B."/>
            <person name="Xu J."/>
            <person name="Minx P."/>
            <person name="Pepin K.H."/>
            <person name="Johnson M."/>
            <person name="Bhonagiri V."/>
            <person name="Nash W.E."/>
            <person name="Mardis E.R."/>
            <person name="Wilson R.K."/>
        </authorList>
    </citation>
    <scope>NUCLEOTIDE SEQUENCE [LARGE SCALE GENOMIC DNA]</scope>
    <source>
        <strain evidence="13">DSM 15053</strain>
    </source>
</reference>
<feature type="binding site" evidence="11">
    <location>
        <position position="129"/>
    </location>
    <ligand>
        <name>ATP</name>
        <dbReference type="ChEBI" id="CHEBI:30616"/>
    </ligand>
</feature>
<keyword evidence="5 11" id="KW-0547">Nucleotide-binding</keyword>
<dbReference type="PANTHER" id="PTHR11933:SF5">
    <property type="entry name" value="MITOCHONDRIAL TRNA-SPECIFIC 2-THIOURIDYLASE 1"/>
    <property type="match status" value="1"/>
</dbReference>
<comment type="subcellular location">
    <subcellularLocation>
        <location evidence="11">Cytoplasm</location>
    </subcellularLocation>
</comment>
<feature type="domain" description="Rhodanese" evidence="12">
    <location>
        <begin position="2"/>
        <end position="47"/>
    </location>
</feature>
<reference evidence="13" key="2">
    <citation type="submission" date="2013-06" db="EMBL/GenBank/DDBJ databases">
        <title>Draft genome sequence of Clostridium hylemonae (DSM 15053).</title>
        <authorList>
            <person name="Sudarsanam P."/>
            <person name="Ley R."/>
            <person name="Guruge J."/>
            <person name="Turnbaugh P.J."/>
            <person name="Mahowald M."/>
            <person name="Liep D."/>
            <person name="Gordon J."/>
        </authorList>
    </citation>
    <scope>NUCLEOTIDE SEQUENCE</scope>
    <source>
        <strain evidence="13">DSM 15053</strain>
    </source>
</reference>
<dbReference type="InterPro" id="IPR001763">
    <property type="entry name" value="Rhodanese-like_dom"/>
</dbReference>
<dbReference type="Gene3D" id="2.30.30.280">
    <property type="entry name" value="Adenine nucleotide alpha hydrolases-like domains"/>
    <property type="match status" value="1"/>
</dbReference>
<evidence type="ECO:0000256" key="5">
    <source>
        <dbReference type="ARBA" id="ARBA00022741"/>
    </source>
</evidence>
<gene>
    <name evidence="13" type="primary">trmU</name>
    <name evidence="11" type="synonym">mnmA</name>
    <name evidence="13" type="ORF">CLOHYLEM_06788</name>
</gene>
<dbReference type="InterPro" id="IPR004506">
    <property type="entry name" value="MnmA-like"/>
</dbReference>
<feature type="site" description="Interaction with tRNA" evidence="11">
    <location>
        <position position="130"/>
    </location>
</feature>
<evidence type="ECO:0000256" key="2">
    <source>
        <dbReference type="ARBA" id="ARBA00022555"/>
    </source>
</evidence>
<evidence type="ECO:0000313" key="14">
    <source>
        <dbReference type="Proteomes" id="UP000004893"/>
    </source>
</evidence>
<dbReference type="GO" id="GO:0103016">
    <property type="term" value="F:tRNA-uridine 2-sulfurtransferase activity"/>
    <property type="evidence" value="ECO:0007669"/>
    <property type="project" value="UniProtKB-EC"/>
</dbReference>
<evidence type="ECO:0000256" key="4">
    <source>
        <dbReference type="ARBA" id="ARBA00022694"/>
    </source>
</evidence>
<evidence type="ECO:0000256" key="3">
    <source>
        <dbReference type="ARBA" id="ARBA00022679"/>
    </source>
</evidence>
<sequence>MEKKKVVVGMSGGVDSSVAAYLLKEQGYDVIGVTMQIWQEEERAVQEENGGCCGLSAVDDARRVAAQLGIPYYVMNFRQEFKEHVIDYFVDEYTHGRTPNPCIACNRYVKWESLLKRSMDIGADYIATGHYARIEQLPNERYALKVSATDTKDQTYALYNLTQEQLRRTLMPVGMYEKEEIRRIAGSLGLEVANKPDSQDICFVPDGDYASYIEKEAGVKSLPGNFVTSDGTVVGTHKGIVHYTVGQRKGLGLSLGHPVFVLDIRPGTNEIVVGSNEESMSRYVRADNVNFMSVGGLPEKKRVWAKIRYNHRGAWCTAEKTGPDEIVCTFDEPQRAATPGQAVVLYDGEYVLGGGTIIGDE</sequence>
<dbReference type="InterPro" id="IPR046884">
    <property type="entry name" value="MnmA-like_central"/>
</dbReference>
<keyword evidence="4 11" id="KW-0819">tRNA processing</keyword>
<comment type="similarity">
    <text evidence="11">Belongs to the MnmA/TRMU family.</text>
</comment>
<dbReference type="InterPro" id="IPR046885">
    <property type="entry name" value="MnmA-like_C"/>
</dbReference>
<feature type="disulfide bond" description="Alternate" evidence="11">
    <location>
        <begin position="105"/>
        <end position="202"/>
    </location>
</feature>
<dbReference type="GO" id="GO:0002143">
    <property type="term" value="P:tRNA wobble position uridine thiolation"/>
    <property type="evidence" value="ECO:0007669"/>
    <property type="project" value="TreeGrafter"/>
</dbReference>
<feature type="binding site" evidence="11">
    <location>
        <begin position="9"/>
        <end position="16"/>
    </location>
    <ligand>
        <name>ATP</name>
        <dbReference type="ChEBI" id="CHEBI:30616"/>
    </ligand>
</feature>
<protein>
    <recommendedName>
        <fullName evidence="11">tRNA-specific 2-thiouridylase MnmA</fullName>
        <ecNumber evidence="11">2.8.1.13</ecNumber>
    </recommendedName>
</protein>
<feature type="active site" description="Cysteine persulfide intermediate" evidence="11">
    <location>
        <position position="202"/>
    </location>
</feature>
<feature type="active site" description="Nucleophile" evidence="11">
    <location>
        <position position="105"/>
    </location>
</feature>
<dbReference type="CDD" id="cd01998">
    <property type="entry name" value="MnmA_TRMU-like"/>
    <property type="match status" value="1"/>
</dbReference>
<evidence type="ECO:0000256" key="8">
    <source>
        <dbReference type="ARBA" id="ARBA00023157"/>
    </source>
</evidence>
<dbReference type="FunFam" id="3.40.50.620:FF:000115">
    <property type="entry name" value="tRNA-specific 2-thiouridylase MnmA"/>
    <property type="match status" value="1"/>
</dbReference>
<feature type="region of interest" description="Interaction with tRNA" evidence="11">
    <location>
        <begin position="308"/>
        <end position="309"/>
    </location>
</feature>
<evidence type="ECO:0000313" key="13">
    <source>
        <dbReference type="EMBL" id="EEG73134.1"/>
    </source>
</evidence>
<comment type="catalytic activity">
    <reaction evidence="9 11">
        <text>S-sulfanyl-L-cysteinyl-[protein] + uridine(34) in tRNA + AH2 + ATP = 2-thiouridine(34) in tRNA + L-cysteinyl-[protein] + A + AMP + diphosphate + H(+)</text>
        <dbReference type="Rhea" id="RHEA:47032"/>
        <dbReference type="Rhea" id="RHEA-COMP:10131"/>
        <dbReference type="Rhea" id="RHEA-COMP:11726"/>
        <dbReference type="Rhea" id="RHEA-COMP:11727"/>
        <dbReference type="Rhea" id="RHEA-COMP:11728"/>
        <dbReference type="ChEBI" id="CHEBI:13193"/>
        <dbReference type="ChEBI" id="CHEBI:15378"/>
        <dbReference type="ChEBI" id="CHEBI:17499"/>
        <dbReference type="ChEBI" id="CHEBI:29950"/>
        <dbReference type="ChEBI" id="CHEBI:30616"/>
        <dbReference type="ChEBI" id="CHEBI:33019"/>
        <dbReference type="ChEBI" id="CHEBI:61963"/>
        <dbReference type="ChEBI" id="CHEBI:65315"/>
        <dbReference type="ChEBI" id="CHEBI:87170"/>
        <dbReference type="ChEBI" id="CHEBI:456215"/>
        <dbReference type="EC" id="2.8.1.13"/>
    </reaction>
</comment>
<dbReference type="EMBL" id="ABYI02000031">
    <property type="protein sequence ID" value="EEG73134.1"/>
    <property type="molecule type" value="Genomic_DNA"/>
</dbReference>
<dbReference type="InterPro" id="IPR023382">
    <property type="entry name" value="MnmA-like_central_sf"/>
</dbReference>
<dbReference type="Pfam" id="PF20259">
    <property type="entry name" value="tRNA_Me_trans_M"/>
    <property type="match status" value="1"/>
</dbReference>
<evidence type="ECO:0000256" key="7">
    <source>
        <dbReference type="ARBA" id="ARBA00022884"/>
    </source>
</evidence>
<evidence type="ECO:0000256" key="11">
    <source>
        <dbReference type="HAMAP-Rule" id="MF_00144"/>
    </source>
</evidence>
<dbReference type="HOGENOM" id="CLU_035188_0_0_9"/>
<evidence type="ECO:0000256" key="10">
    <source>
        <dbReference type="ARBA" id="ARBA00056575"/>
    </source>
</evidence>
<dbReference type="eggNOG" id="COG0482">
    <property type="taxonomic scope" value="Bacteria"/>
</dbReference>
<dbReference type="GO" id="GO:0008168">
    <property type="term" value="F:methyltransferase activity"/>
    <property type="evidence" value="ECO:0007669"/>
    <property type="project" value="UniProtKB-KW"/>
</dbReference>
<keyword evidence="7 11" id="KW-0694">RNA-binding</keyword>
<organism evidence="13 14">
    <name type="scientific">[Clostridium] hylemonae DSM 15053</name>
    <dbReference type="NCBI Taxonomy" id="553973"/>
    <lineage>
        <taxon>Bacteria</taxon>
        <taxon>Bacillati</taxon>
        <taxon>Bacillota</taxon>
        <taxon>Clostridia</taxon>
        <taxon>Lachnospirales</taxon>
        <taxon>Lachnospiraceae</taxon>
    </lineage>
</organism>
<keyword evidence="8 11" id="KW-1015">Disulfide bond</keyword>
<comment type="caution">
    <text evidence="11">Lacks conserved residue(s) required for the propagation of feature annotation.</text>
</comment>
<keyword evidence="2 11" id="KW-0820">tRNA-binding</keyword>
<evidence type="ECO:0000256" key="9">
    <source>
        <dbReference type="ARBA" id="ARBA00051542"/>
    </source>
</evidence>
<dbReference type="GO" id="GO:0005524">
    <property type="term" value="F:ATP binding"/>
    <property type="evidence" value="ECO:0007669"/>
    <property type="project" value="UniProtKB-KW"/>
</dbReference>
<comment type="caution">
    <text evidence="13">The sequence shown here is derived from an EMBL/GenBank/DDBJ whole genome shotgun (WGS) entry which is preliminary data.</text>
</comment>
<dbReference type="NCBIfam" id="TIGR00420">
    <property type="entry name" value="trmU"/>
    <property type="match status" value="1"/>
</dbReference>
<dbReference type="Gene3D" id="2.40.30.10">
    <property type="entry name" value="Translation factors"/>
    <property type="match status" value="1"/>
</dbReference>
<comment type="function">
    <text evidence="10 11">Catalyzes the 2-thiolation of uridine at the wobble position (U34) of tRNA, leading to the formation of s(2)U34.</text>
</comment>
<dbReference type="NCBIfam" id="NF001138">
    <property type="entry name" value="PRK00143.1"/>
    <property type="match status" value="1"/>
</dbReference>
<dbReference type="RefSeq" id="WP_006444147.1">
    <property type="nucleotide sequence ID" value="NZ_CP036524.1"/>
</dbReference>
<dbReference type="AlphaFoldDB" id="C0C3X6"/>
<dbReference type="Gene3D" id="3.40.50.620">
    <property type="entry name" value="HUPs"/>
    <property type="match status" value="1"/>
</dbReference>
<accession>C0C3X6</accession>